<sequence length="487" mass="53634">MIAVSTHPAVNPLGGAWPRVSAPWPERSAPLYGQDFARDPFSYYASLRRTFGPVAPVTLEETGALRGYLVLDHADQLDILQNRGHVLWTRDSRWYRDLAQGTLPAGHPMIPQFAYRRSRLYAEGAEHARLAEPGNKALAELDLLRTRDLIEDLAHQLITAFFPEGGPREWNEVDILAQYALPLPLLVVMRLMGMDESGALATGNAIHDLLSGGAGAQRAAAELDAQMRALVTGKQRAPGPDLVSWMHHYNRELSLGMDTHELSEDVWLQIVAGRGASTTWICNTVLEMLTNPELHADVIAGRCQMEEAMNRVMWVNAPIQNLIGRWATQDTTLGGYPVNCGDMAIICLGATGADPTMLSAGWDVSRVNRSHLAWGAGAHACPAHDIGTLIVRTGLEVLWSRLPGLRMSVAKEQLNWDLPYIARSPTALPVIFPLPPTASTNGQQWTAQHSFISNPPQPISTEAKEQPSAQQGRLPLWRSLVAWWPKR</sequence>
<gene>
    <name evidence="3" type="ORF">DTL70_00420</name>
</gene>
<organism evidence="3 4">
    <name type="scientific">Streptomyces diacarni</name>
    <dbReference type="NCBI Taxonomy" id="2800381"/>
    <lineage>
        <taxon>Bacteria</taxon>
        <taxon>Bacillati</taxon>
        <taxon>Actinomycetota</taxon>
        <taxon>Actinomycetes</taxon>
        <taxon>Kitasatosporales</taxon>
        <taxon>Streptomycetaceae</taxon>
        <taxon>Streptomyces</taxon>
    </lineage>
</organism>
<dbReference type="PANTHER" id="PTHR46696">
    <property type="entry name" value="P450, PUTATIVE (EUROFUNG)-RELATED"/>
    <property type="match status" value="1"/>
</dbReference>
<proteinExistence type="inferred from homology"/>
<accession>A0A367FFZ0</accession>
<dbReference type="GO" id="GO:0020037">
    <property type="term" value="F:heme binding"/>
    <property type="evidence" value="ECO:0007669"/>
    <property type="project" value="InterPro"/>
</dbReference>
<comment type="similarity">
    <text evidence="1">Belongs to the cytochrome P450 family.</text>
</comment>
<dbReference type="EMBL" id="QOIN01000019">
    <property type="protein sequence ID" value="RCG29313.1"/>
    <property type="molecule type" value="Genomic_DNA"/>
</dbReference>
<feature type="region of interest" description="Disordered" evidence="2">
    <location>
        <begin position="449"/>
        <end position="471"/>
    </location>
</feature>
<dbReference type="GO" id="GO:0005506">
    <property type="term" value="F:iron ion binding"/>
    <property type="evidence" value="ECO:0007669"/>
    <property type="project" value="InterPro"/>
</dbReference>
<evidence type="ECO:0000256" key="1">
    <source>
        <dbReference type="ARBA" id="ARBA00010617"/>
    </source>
</evidence>
<dbReference type="GO" id="GO:0016705">
    <property type="term" value="F:oxidoreductase activity, acting on paired donors, with incorporation or reduction of molecular oxygen"/>
    <property type="evidence" value="ECO:0007669"/>
    <property type="project" value="InterPro"/>
</dbReference>
<name>A0A367FFZ0_9ACTN</name>
<keyword evidence="4" id="KW-1185">Reference proteome</keyword>
<dbReference type="InterPro" id="IPR002397">
    <property type="entry name" value="Cyt_P450_B"/>
</dbReference>
<evidence type="ECO:0000313" key="3">
    <source>
        <dbReference type="EMBL" id="RCG29313.1"/>
    </source>
</evidence>
<dbReference type="Gene3D" id="1.10.630.10">
    <property type="entry name" value="Cytochrome P450"/>
    <property type="match status" value="1"/>
</dbReference>
<evidence type="ECO:0000256" key="2">
    <source>
        <dbReference type="SAM" id="MobiDB-lite"/>
    </source>
</evidence>
<evidence type="ECO:0000313" key="4">
    <source>
        <dbReference type="Proteomes" id="UP000252914"/>
    </source>
</evidence>
<dbReference type="PRINTS" id="PR00359">
    <property type="entry name" value="BP450"/>
</dbReference>
<protein>
    <submittedName>
        <fullName evidence="3">Cytochrome P450</fullName>
    </submittedName>
</protein>
<dbReference type="PROSITE" id="PS00086">
    <property type="entry name" value="CYTOCHROME_P450"/>
    <property type="match status" value="1"/>
</dbReference>
<reference evidence="3 4" key="1">
    <citation type="submission" date="2018-06" db="EMBL/GenBank/DDBJ databases">
        <title>Streptomyces reniochalinae sp. nov. and Streptomyces diacarnus sp. nov. from marine sponges.</title>
        <authorList>
            <person name="Li L."/>
        </authorList>
    </citation>
    <scope>NUCLEOTIDE SEQUENCE [LARGE SCALE GENOMIC DNA]</scope>
    <source>
        <strain evidence="3 4">LHW51701</strain>
    </source>
</reference>
<dbReference type="GO" id="GO:0004497">
    <property type="term" value="F:monooxygenase activity"/>
    <property type="evidence" value="ECO:0007669"/>
    <property type="project" value="InterPro"/>
</dbReference>
<dbReference type="InterPro" id="IPR036396">
    <property type="entry name" value="Cyt_P450_sf"/>
</dbReference>
<dbReference type="SUPFAM" id="SSF48264">
    <property type="entry name" value="Cytochrome P450"/>
    <property type="match status" value="1"/>
</dbReference>
<dbReference type="Proteomes" id="UP000252914">
    <property type="component" value="Unassembled WGS sequence"/>
</dbReference>
<comment type="caution">
    <text evidence="3">The sequence shown here is derived from an EMBL/GenBank/DDBJ whole genome shotgun (WGS) entry which is preliminary data.</text>
</comment>
<dbReference type="PANTHER" id="PTHR46696:SF1">
    <property type="entry name" value="CYTOCHROME P450 YJIB-RELATED"/>
    <property type="match status" value="1"/>
</dbReference>
<dbReference type="AlphaFoldDB" id="A0A367FFZ0"/>
<dbReference type="InterPro" id="IPR017972">
    <property type="entry name" value="Cyt_P450_CS"/>
</dbReference>